<evidence type="ECO:0000256" key="4">
    <source>
        <dbReference type="ARBA" id="ARBA00015339"/>
    </source>
</evidence>
<proteinExistence type="inferred from homology"/>
<evidence type="ECO:0000256" key="7">
    <source>
        <dbReference type="ARBA" id="ARBA00023274"/>
    </source>
</evidence>
<dbReference type="InterPro" id="IPR051898">
    <property type="entry name" value="Ribosome_Assembly_3"/>
</dbReference>
<dbReference type="Pfam" id="PF14615">
    <property type="entry name" value="Rsa3"/>
    <property type="match status" value="1"/>
</dbReference>
<evidence type="ECO:0000256" key="1">
    <source>
        <dbReference type="ARBA" id="ARBA00003035"/>
    </source>
</evidence>
<dbReference type="GO" id="GO:0030687">
    <property type="term" value="C:preribosome, large subunit precursor"/>
    <property type="evidence" value="ECO:0007669"/>
    <property type="project" value="TreeGrafter"/>
</dbReference>
<evidence type="ECO:0000256" key="6">
    <source>
        <dbReference type="ARBA" id="ARBA00023242"/>
    </source>
</evidence>
<comment type="caution">
    <text evidence="10">The sequence shown here is derived from an EMBL/GenBank/DDBJ whole genome shotgun (WGS) entry which is preliminary data.</text>
</comment>
<evidence type="ECO:0000256" key="5">
    <source>
        <dbReference type="ARBA" id="ARBA00022517"/>
    </source>
</evidence>
<feature type="compositionally biased region" description="Low complexity" evidence="8">
    <location>
        <begin position="23"/>
        <end position="41"/>
    </location>
</feature>
<evidence type="ECO:0000259" key="9">
    <source>
        <dbReference type="Pfam" id="PF14615"/>
    </source>
</evidence>
<feature type="region of interest" description="Disordered" evidence="8">
    <location>
        <begin position="1"/>
        <end position="131"/>
    </location>
</feature>
<sequence>MGPPAPKPAARRRNRKRKRRAVSSGPSSSSDDSSSDESTQSTPQKVAPLPTKQPESDTSSPSESASSDSDSESDSDDAGASMVKEKMQTDGLKVPHEKDAPRPRSPSPSLPSAEIPSFLPPNTSADYEAREQAMKDKFRKFWMSSLAEGFKEDLEEIRKEPNLGPSKLALLIDSLAAGADIFTSSASASGTDMNEVDVVMGE</sequence>
<evidence type="ECO:0000313" key="10">
    <source>
        <dbReference type="EMBL" id="KAG1817494.1"/>
    </source>
</evidence>
<feature type="domain" description="Ribosome-assembly protein 3 C-terminal" evidence="9">
    <location>
        <begin position="138"/>
        <end position="183"/>
    </location>
</feature>
<keyword evidence="5" id="KW-0690">Ribosome biogenesis</keyword>
<evidence type="ECO:0000256" key="2">
    <source>
        <dbReference type="ARBA" id="ARBA00004604"/>
    </source>
</evidence>
<dbReference type="Proteomes" id="UP000807769">
    <property type="component" value="Unassembled WGS sequence"/>
</dbReference>
<evidence type="ECO:0000313" key="11">
    <source>
        <dbReference type="Proteomes" id="UP000807769"/>
    </source>
</evidence>
<dbReference type="GO" id="GO:0000027">
    <property type="term" value="P:ribosomal large subunit assembly"/>
    <property type="evidence" value="ECO:0007669"/>
    <property type="project" value="TreeGrafter"/>
</dbReference>
<dbReference type="OrthoDB" id="69550at2759"/>
<dbReference type="PANTHER" id="PTHR28127:SF1">
    <property type="entry name" value="RIBOSOME ASSEMBLY PROTEIN 3"/>
    <property type="match status" value="1"/>
</dbReference>
<dbReference type="GO" id="GO:0005730">
    <property type="term" value="C:nucleolus"/>
    <property type="evidence" value="ECO:0007669"/>
    <property type="project" value="UniProtKB-SubCell"/>
</dbReference>
<comment type="function">
    <text evidence="1">Required for efficient biogenesis of the 60S ribosomal subunit.</text>
</comment>
<reference evidence="10" key="1">
    <citation type="journal article" date="2020" name="New Phytol.">
        <title>Comparative genomics reveals dynamic genome evolution in host specialist ectomycorrhizal fungi.</title>
        <authorList>
            <person name="Lofgren L.A."/>
            <person name="Nguyen N.H."/>
            <person name="Vilgalys R."/>
            <person name="Ruytinx J."/>
            <person name="Liao H.L."/>
            <person name="Branco S."/>
            <person name="Kuo A."/>
            <person name="LaButti K."/>
            <person name="Lipzen A."/>
            <person name="Andreopoulos W."/>
            <person name="Pangilinan J."/>
            <person name="Riley R."/>
            <person name="Hundley H."/>
            <person name="Na H."/>
            <person name="Barry K."/>
            <person name="Grigoriev I.V."/>
            <person name="Stajich J.E."/>
            <person name="Kennedy P.G."/>
        </authorList>
    </citation>
    <scope>NUCLEOTIDE SEQUENCE</scope>
    <source>
        <strain evidence="10">MN1</strain>
    </source>
</reference>
<keyword evidence="6" id="KW-0539">Nucleus</keyword>
<dbReference type="GeneID" id="64634019"/>
<comment type="subcellular location">
    <subcellularLocation>
        <location evidence="2">Nucleus</location>
        <location evidence="2">Nucleolus</location>
    </subcellularLocation>
</comment>
<keyword evidence="11" id="KW-1185">Reference proteome</keyword>
<dbReference type="RefSeq" id="XP_041193736.1">
    <property type="nucleotide sequence ID" value="XM_041340003.1"/>
</dbReference>
<evidence type="ECO:0000256" key="8">
    <source>
        <dbReference type="SAM" id="MobiDB-lite"/>
    </source>
</evidence>
<evidence type="ECO:0000256" key="3">
    <source>
        <dbReference type="ARBA" id="ARBA00006256"/>
    </source>
</evidence>
<feature type="compositionally biased region" description="Basic and acidic residues" evidence="8">
    <location>
        <begin position="83"/>
        <end position="102"/>
    </location>
</feature>
<dbReference type="PANTHER" id="PTHR28127">
    <property type="entry name" value="RIBOSOME ASSEMBLY PROTEIN 3"/>
    <property type="match status" value="1"/>
</dbReference>
<dbReference type="InterPro" id="IPR028217">
    <property type="entry name" value="Rsa3_C"/>
</dbReference>
<organism evidence="10 11">
    <name type="scientific">Suillus subaureus</name>
    <dbReference type="NCBI Taxonomy" id="48587"/>
    <lineage>
        <taxon>Eukaryota</taxon>
        <taxon>Fungi</taxon>
        <taxon>Dikarya</taxon>
        <taxon>Basidiomycota</taxon>
        <taxon>Agaricomycotina</taxon>
        <taxon>Agaricomycetes</taxon>
        <taxon>Agaricomycetidae</taxon>
        <taxon>Boletales</taxon>
        <taxon>Suillineae</taxon>
        <taxon>Suillaceae</taxon>
        <taxon>Suillus</taxon>
    </lineage>
</organism>
<keyword evidence="7" id="KW-0687">Ribonucleoprotein</keyword>
<feature type="compositionally biased region" description="Low complexity" evidence="8">
    <location>
        <begin position="56"/>
        <end position="68"/>
    </location>
</feature>
<feature type="compositionally biased region" description="Basic residues" evidence="8">
    <location>
        <begin position="9"/>
        <end position="21"/>
    </location>
</feature>
<accession>A0A9P7JEF3</accession>
<protein>
    <recommendedName>
        <fullName evidence="4">Ribosome assembly protein 3</fullName>
    </recommendedName>
</protein>
<gene>
    <name evidence="10" type="ORF">BJ212DRAFT_1480061</name>
</gene>
<name>A0A9P7JEF3_9AGAM</name>
<dbReference type="AlphaFoldDB" id="A0A9P7JEF3"/>
<dbReference type="EMBL" id="JABBWG010000013">
    <property type="protein sequence ID" value="KAG1817494.1"/>
    <property type="molecule type" value="Genomic_DNA"/>
</dbReference>
<comment type="similarity">
    <text evidence="3">Belongs to the RSA3 family.</text>
</comment>